<gene>
    <name evidence="2" type="ORF">F511_24424</name>
</gene>
<feature type="region of interest" description="Disordered" evidence="1">
    <location>
        <begin position="30"/>
        <end position="68"/>
    </location>
</feature>
<organism evidence="2 3">
    <name type="scientific">Dorcoceras hygrometricum</name>
    <dbReference type="NCBI Taxonomy" id="472368"/>
    <lineage>
        <taxon>Eukaryota</taxon>
        <taxon>Viridiplantae</taxon>
        <taxon>Streptophyta</taxon>
        <taxon>Embryophyta</taxon>
        <taxon>Tracheophyta</taxon>
        <taxon>Spermatophyta</taxon>
        <taxon>Magnoliopsida</taxon>
        <taxon>eudicotyledons</taxon>
        <taxon>Gunneridae</taxon>
        <taxon>Pentapetalae</taxon>
        <taxon>asterids</taxon>
        <taxon>lamiids</taxon>
        <taxon>Lamiales</taxon>
        <taxon>Gesneriaceae</taxon>
        <taxon>Didymocarpoideae</taxon>
        <taxon>Trichosporeae</taxon>
        <taxon>Loxocarpinae</taxon>
        <taxon>Dorcoceras</taxon>
    </lineage>
</organism>
<evidence type="ECO:0000313" key="3">
    <source>
        <dbReference type="Proteomes" id="UP000250235"/>
    </source>
</evidence>
<evidence type="ECO:0000256" key="1">
    <source>
        <dbReference type="SAM" id="MobiDB-lite"/>
    </source>
</evidence>
<reference evidence="2 3" key="1">
    <citation type="journal article" date="2015" name="Proc. Natl. Acad. Sci. U.S.A.">
        <title>The resurrection genome of Boea hygrometrica: A blueprint for survival of dehydration.</title>
        <authorList>
            <person name="Xiao L."/>
            <person name="Yang G."/>
            <person name="Zhang L."/>
            <person name="Yang X."/>
            <person name="Zhao S."/>
            <person name="Ji Z."/>
            <person name="Zhou Q."/>
            <person name="Hu M."/>
            <person name="Wang Y."/>
            <person name="Chen M."/>
            <person name="Xu Y."/>
            <person name="Jin H."/>
            <person name="Xiao X."/>
            <person name="Hu G."/>
            <person name="Bao F."/>
            <person name="Hu Y."/>
            <person name="Wan P."/>
            <person name="Li L."/>
            <person name="Deng X."/>
            <person name="Kuang T."/>
            <person name="Xiang C."/>
            <person name="Zhu J.K."/>
            <person name="Oliver M.J."/>
            <person name="He Y."/>
        </authorList>
    </citation>
    <scope>NUCLEOTIDE SEQUENCE [LARGE SCALE GENOMIC DNA]</scope>
    <source>
        <strain evidence="3">cv. XS01</strain>
    </source>
</reference>
<sequence length="91" mass="9806">MTFIGCFSGLPFWRLSAWLRPVSRGNRHFTVGGGRLRQSGPRGNETPSSACTRKPDEIGADGFSSSSWPEQIPAREAAAAAAFEERMGGGY</sequence>
<proteinExistence type="predicted"/>
<name>A0A2Z7CUE6_9LAMI</name>
<dbReference type="EMBL" id="KQ993001">
    <property type="protein sequence ID" value="KZV49607.1"/>
    <property type="molecule type" value="Genomic_DNA"/>
</dbReference>
<accession>A0A2Z7CUE6</accession>
<protein>
    <submittedName>
        <fullName evidence="2">Uncharacterized protein</fullName>
    </submittedName>
</protein>
<dbReference type="AlphaFoldDB" id="A0A2Z7CUE6"/>
<evidence type="ECO:0000313" key="2">
    <source>
        <dbReference type="EMBL" id="KZV49607.1"/>
    </source>
</evidence>
<dbReference type="Proteomes" id="UP000250235">
    <property type="component" value="Unassembled WGS sequence"/>
</dbReference>
<keyword evidence="3" id="KW-1185">Reference proteome</keyword>